<dbReference type="InterPro" id="IPR003709">
    <property type="entry name" value="VanY-like_core_dom"/>
</dbReference>
<dbReference type="EMBL" id="CP095073">
    <property type="protein sequence ID" value="UOQ44404.1"/>
    <property type="molecule type" value="Genomic_DNA"/>
</dbReference>
<dbReference type="CDD" id="cd14852">
    <property type="entry name" value="LD-carboxypeptidase"/>
    <property type="match status" value="1"/>
</dbReference>
<dbReference type="PANTHER" id="PTHR30032">
    <property type="entry name" value="N-ACETYLMURAMOYL-L-ALANINE AMIDASE-RELATED"/>
    <property type="match status" value="1"/>
</dbReference>
<dbReference type="Proteomes" id="UP000831787">
    <property type="component" value="Chromosome"/>
</dbReference>
<dbReference type="Pfam" id="PF02557">
    <property type="entry name" value="VanY"/>
    <property type="match status" value="1"/>
</dbReference>
<dbReference type="SUPFAM" id="SSF55166">
    <property type="entry name" value="Hedgehog/DD-peptidase"/>
    <property type="match status" value="1"/>
</dbReference>
<sequence length="504" mass="55623">MQFVARWISAAIIGGLAVFSFTVMKADAFQIDRVNGDDRYETAVEISQKGWSNGSDVVVLTRGDEFPDALAGSPLAHAKDAPLLLTEKDHLTAITKKEINRLNPSSIFILGGPGAVSSKIEKTLKNTFSAEITRIAGNNRYQTAAKVAAQLPGNDRAFVVNGSRFPDAMAAAPYAARHGHPILLTKSSYIPQSTQEALRGKKQTTIVGGDGVVSQSVENDLPNPERISGNTRYKTSAQAVLHLRMGRPDNAYVVTGNKFADGIAGSVLAAKYNDPILLVEENYVPNAIKIAVHKRGLEKFTVFGGYNAVDQYVDTELSLPIQLLLVNKARGIPASYKDDHLVKPNVRFPSNSDLPKHYMSSIAAGHLENMFDDAWAAGKELYAVSGYRSYERQKEIHERITRNHGSEYADRVSAEPGHSEHQTGLAMDVSSPAVGYQLVESFANTVEGRWLEQHASDYGFIIRYPDGRERDTGYTYEPWHLRYVGKSIARYMDRTNKILEDYLR</sequence>
<keyword evidence="3" id="KW-1185">Reference proteome</keyword>
<dbReference type="Gene3D" id="3.40.50.12090">
    <property type="match status" value="2"/>
</dbReference>
<protein>
    <submittedName>
        <fullName evidence="2">Cell wall-binding repeat-containing protein</fullName>
    </submittedName>
</protein>
<accession>A0ABY4EJR1</accession>
<organism evidence="2 3">
    <name type="scientific">Halobacillus salinarum</name>
    <dbReference type="NCBI Taxonomy" id="2932257"/>
    <lineage>
        <taxon>Bacteria</taxon>
        <taxon>Bacillati</taxon>
        <taxon>Bacillota</taxon>
        <taxon>Bacilli</taxon>
        <taxon>Bacillales</taxon>
        <taxon>Bacillaceae</taxon>
        <taxon>Halobacillus</taxon>
    </lineage>
</organism>
<evidence type="ECO:0000313" key="2">
    <source>
        <dbReference type="EMBL" id="UOQ44404.1"/>
    </source>
</evidence>
<dbReference type="RefSeq" id="WP_244710335.1">
    <property type="nucleotide sequence ID" value="NZ_CP095073.1"/>
</dbReference>
<name>A0ABY4EJR1_9BACI</name>
<dbReference type="Pfam" id="PF04122">
    <property type="entry name" value="CW_binding_2"/>
    <property type="match status" value="3"/>
</dbReference>
<proteinExistence type="predicted"/>
<dbReference type="InterPro" id="IPR007253">
    <property type="entry name" value="Cell_wall-bd_2"/>
</dbReference>
<evidence type="ECO:0000259" key="1">
    <source>
        <dbReference type="Pfam" id="PF02557"/>
    </source>
</evidence>
<dbReference type="InterPro" id="IPR051922">
    <property type="entry name" value="Bact_Sporulation_Assoc"/>
</dbReference>
<dbReference type="InterPro" id="IPR009045">
    <property type="entry name" value="Zn_M74/Hedgehog-like"/>
</dbReference>
<dbReference type="Gene3D" id="3.30.1380.10">
    <property type="match status" value="1"/>
</dbReference>
<feature type="domain" description="D-alanyl-D-alanine carboxypeptidase-like core" evidence="1">
    <location>
        <begin position="356"/>
        <end position="486"/>
    </location>
</feature>
<gene>
    <name evidence="2" type="ORF">MUN89_21700</name>
</gene>
<dbReference type="PANTHER" id="PTHR30032:SF8">
    <property type="entry name" value="GERMINATION-SPECIFIC N-ACETYLMURAMOYL-L-ALANINE AMIDASE"/>
    <property type="match status" value="1"/>
</dbReference>
<dbReference type="InterPro" id="IPR058193">
    <property type="entry name" value="VanY/YodJ_core_dom"/>
</dbReference>
<reference evidence="2 3" key="1">
    <citation type="submission" date="2022-04" db="EMBL/GenBank/DDBJ databases">
        <title>Halobacillus sp. isolated from saltern.</title>
        <authorList>
            <person name="Won M."/>
            <person name="Lee C.-M."/>
            <person name="Woen H.-Y."/>
            <person name="Kwon S.-W."/>
        </authorList>
    </citation>
    <scope>NUCLEOTIDE SEQUENCE [LARGE SCALE GENOMIC DNA]</scope>
    <source>
        <strain evidence="2 3">SSBR10-3</strain>
    </source>
</reference>
<evidence type="ECO:0000313" key="3">
    <source>
        <dbReference type="Proteomes" id="UP000831787"/>
    </source>
</evidence>